<dbReference type="PROSITE" id="PS00675">
    <property type="entry name" value="SIGMA54_INTERACT_1"/>
    <property type="match status" value="1"/>
</dbReference>
<dbReference type="InterPro" id="IPR000644">
    <property type="entry name" value="CBS_dom"/>
</dbReference>
<dbReference type="GO" id="GO:0005524">
    <property type="term" value="F:ATP binding"/>
    <property type="evidence" value="ECO:0007669"/>
    <property type="project" value="UniProtKB-KW"/>
</dbReference>
<feature type="domain" description="Sigma-54 factor interaction" evidence="7">
    <location>
        <begin position="274"/>
        <end position="504"/>
    </location>
</feature>
<dbReference type="RefSeq" id="WP_160197776.1">
    <property type="nucleotide sequence ID" value="NZ_QXXA01000011.1"/>
</dbReference>
<dbReference type="PROSITE" id="PS00688">
    <property type="entry name" value="SIGMA54_INTERACT_3"/>
    <property type="match status" value="1"/>
</dbReference>
<dbReference type="InterPro" id="IPR025662">
    <property type="entry name" value="Sigma_54_int_dom_ATP-bd_1"/>
</dbReference>
<dbReference type="SUPFAM" id="SSF54631">
    <property type="entry name" value="CBS-domain pair"/>
    <property type="match status" value="1"/>
</dbReference>
<gene>
    <name evidence="10" type="ORF">D3Z33_10690</name>
</gene>
<dbReference type="Pfam" id="PF25601">
    <property type="entry name" value="AAA_lid_14"/>
    <property type="match status" value="1"/>
</dbReference>
<dbReference type="InterPro" id="IPR002197">
    <property type="entry name" value="HTH_Fis"/>
</dbReference>
<dbReference type="InterPro" id="IPR027417">
    <property type="entry name" value="P-loop_NTPase"/>
</dbReference>
<sequence length="582" mass="65974">MRVNDVMTRNPITINQDKQIIYATKLMYDNKIDSLPVLDSKGELIGIFQKENLYYAISNNIDLNSEIKDIMNKDIKWIYPDQDTDKILDMNMGRNLVLDKENNLVGVLTNTDLLKAYYNTNNVINRKLDTEKNLTGTLKTILNNAYDGIVVIDKSRKITMINQSYAKFLNVDKDDVIGKDVTNVIENTRLHVILDTGESEIGEIQKIGSRNIVAMRIPIVEDGKVVGAIGKIMFRDIQQVNSLANKLNVIKNELKYYKKELIKERRAKYSFENIPSNSDIMNKVKLLAQKSSKSNSTILVVGESGTGKELFAHSIHNASPRKLKPFVKMNCAAIPEDLLESELFGYEEGAFTGSKKGGKIGKFKLADGGTIFLDEIGDMPLNMQAKILRVLQEKELEPIGSNKTHPIDVRVISATNKDLSSMIRKGEFREDLYYRLNVIKLNIPPLRERKEDLDILIDILLEKHKGDVGKYIKGISDGARNVLKTYHWPGNVRQLENVLERAINIVESGCEIDIPHLPEYIRGKNNNNEESSFSLKKAVEITERNTIINALELTSGNRVHAAKILNISRSSLYEKMDKYKIE</sequence>
<dbReference type="Gene3D" id="3.30.450.20">
    <property type="entry name" value="PAS domain"/>
    <property type="match status" value="1"/>
</dbReference>
<dbReference type="SMART" id="SM00116">
    <property type="entry name" value="CBS"/>
    <property type="match status" value="2"/>
</dbReference>
<evidence type="ECO:0000259" key="8">
    <source>
        <dbReference type="PROSITE" id="PS50112"/>
    </source>
</evidence>
<dbReference type="PANTHER" id="PTHR32071:SF57">
    <property type="entry name" value="C4-DICARBOXYLATE TRANSPORT TRANSCRIPTIONAL REGULATORY PROTEIN DCTD"/>
    <property type="match status" value="1"/>
</dbReference>
<comment type="caution">
    <text evidence="10">The sequence shown here is derived from an EMBL/GenBank/DDBJ whole genome shotgun (WGS) entry which is preliminary data.</text>
</comment>
<dbReference type="Pfam" id="PF00571">
    <property type="entry name" value="CBS"/>
    <property type="match status" value="2"/>
</dbReference>
<dbReference type="Gene3D" id="1.10.8.60">
    <property type="match status" value="1"/>
</dbReference>
<dbReference type="PRINTS" id="PR01590">
    <property type="entry name" value="HTHFIS"/>
</dbReference>
<evidence type="ECO:0000256" key="3">
    <source>
        <dbReference type="ARBA" id="ARBA00023015"/>
    </source>
</evidence>
<evidence type="ECO:0000256" key="4">
    <source>
        <dbReference type="ARBA" id="ARBA00023125"/>
    </source>
</evidence>
<evidence type="ECO:0000259" key="9">
    <source>
        <dbReference type="PROSITE" id="PS51371"/>
    </source>
</evidence>
<organism evidence="10 11">
    <name type="scientific">Senegalia massiliensis</name>
    <dbReference type="NCBI Taxonomy" id="1720316"/>
    <lineage>
        <taxon>Bacteria</taxon>
        <taxon>Bacillati</taxon>
        <taxon>Bacillota</taxon>
        <taxon>Clostridia</taxon>
        <taxon>Eubacteriales</taxon>
        <taxon>Clostridiaceae</taxon>
        <taxon>Senegalia</taxon>
    </lineage>
</organism>
<keyword evidence="11" id="KW-1185">Reference proteome</keyword>
<feature type="domain" description="PAS" evidence="8">
    <location>
        <begin position="134"/>
        <end position="186"/>
    </location>
</feature>
<dbReference type="NCBIfam" id="TIGR00229">
    <property type="entry name" value="sensory_box"/>
    <property type="match status" value="1"/>
</dbReference>
<keyword evidence="5" id="KW-0804">Transcription</keyword>
<keyword evidence="2" id="KW-0067">ATP-binding</keyword>
<dbReference type="GO" id="GO:0006355">
    <property type="term" value="P:regulation of DNA-templated transcription"/>
    <property type="evidence" value="ECO:0007669"/>
    <property type="project" value="InterPro"/>
</dbReference>
<dbReference type="InterPro" id="IPR000014">
    <property type="entry name" value="PAS"/>
</dbReference>
<dbReference type="SUPFAM" id="SSF55785">
    <property type="entry name" value="PYP-like sensor domain (PAS domain)"/>
    <property type="match status" value="1"/>
</dbReference>
<dbReference type="SUPFAM" id="SSF46689">
    <property type="entry name" value="Homeodomain-like"/>
    <property type="match status" value="1"/>
</dbReference>
<protein>
    <submittedName>
        <fullName evidence="10">CBS domain-containing protein</fullName>
    </submittedName>
</protein>
<dbReference type="InterPro" id="IPR025943">
    <property type="entry name" value="Sigma_54_int_dom_ATP-bd_2"/>
</dbReference>
<evidence type="ECO:0000313" key="11">
    <source>
        <dbReference type="Proteomes" id="UP000467132"/>
    </source>
</evidence>
<name>A0A845QZD8_9CLOT</name>
<dbReference type="PROSITE" id="PS50112">
    <property type="entry name" value="PAS"/>
    <property type="match status" value="1"/>
</dbReference>
<evidence type="ECO:0000259" key="7">
    <source>
        <dbReference type="PROSITE" id="PS50045"/>
    </source>
</evidence>
<dbReference type="Gene3D" id="3.10.580.10">
    <property type="entry name" value="CBS-domain"/>
    <property type="match status" value="1"/>
</dbReference>
<dbReference type="PROSITE" id="PS50045">
    <property type="entry name" value="SIGMA54_INTERACT_4"/>
    <property type="match status" value="1"/>
</dbReference>
<dbReference type="Pfam" id="PF00158">
    <property type="entry name" value="Sigma54_activat"/>
    <property type="match status" value="1"/>
</dbReference>
<proteinExistence type="predicted"/>
<feature type="domain" description="CBS" evidence="9">
    <location>
        <begin position="7"/>
        <end position="63"/>
    </location>
</feature>
<dbReference type="SUPFAM" id="SSF52540">
    <property type="entry name" value="P-loop containing nucleoside triphosphate hydrolases"/>
    <property type="match status" value="1"/>
</dbReference>
<dbReference type="FunFam" id="3.40.50.300:FF:000006">
    <property type="entry name" value="DNA-binding transcriptional regulator NtrC"/>
    <property type="match status" value="1"/>
</dbReference>
<dbReference type="CDD" id="cd00009">
    <property type="entry name" value="AAA"/>
    <property type="match status" value="1"/>
</dbReference>
<dbReference type="AlphaFoldDB" id="A0A845QZD8"/>
<dbReference type="InterPro" id="IPR035965">
    <property type="entry name" value="PAS-like_dom_sf"/>
</dbReference>
<evidence type="ECO:0000256" key="6">
    <source>
        <dbReference type="PROSITE-ProRule" id="PRU00703"/>
    </source>
</evidence>
<dbReference type="Pfam" id="PF00989">
    <property type="entry name" value="PAS"/>
    <property type="match status" value="1"/>
</dbReference>
<keyword evidence="1" id="KW-0547">Nucleotide-binding</keyword>
<dbReference type="InterPro" id="IPR025944">
    <property type="entry name" value="Sigma_54_int_dom_CS"/>
</dbReference>
<dbReference type="SMART" id="SM00382">
    <property type="entry name" value="AAA"/>
    <property type="match status" value="1"/>
</dbReference>
<dbReference type="Gene3D" id="3.40.50.300">
    <property type="entry name" value="P-loop containing nucleotide triphosphate hydrolases"/>
    <property type="match status" value="1"/>
</dbReference>
<dbReference type="InterPro" id="IPR003593">
    <property type="entry name" value="AAA+_ATPase"/>
</dbReference>
<dbReference type="InterPro" id="IPR013767">
    <property type="entry name" value="PAS_fold"/>
</dbReference>
<dbReference type="Proteomes" id="UP000467132">
    <property type="component" value="Unassembled WGS sequence"/>
</dbReference>
<evidence type="ECO:0000313" key="10">
    <source>
        <dbReference type="EMBL" id="NBI07314.1"/>
    </source>
</evidence>
<evidence type="ECO:0000256" key="5">
    <source>
        <dbReference type="ARBA" id="ARBA00023163"/>
    </source>
</evidence>
<keyword evidence="4" id="KW-0238">DNA-binding</keyword>
<dbReference type="CDD" id="cd00130">
    <property type="entry name" value="PAS"/>
    <property type="match status" value="1"/>
</dbReference>
<dbReference type="InterPro" id="IPR009057">
    <property type="entry name" value="Homeodomain-like_sf"/>
</dbReference>
<dbReference type="PROSITE" id="PS51371">
    <property type="entry name" value="CBS"/>
    <property type="match status" value="1"/>
</dbReference>
<accession>A0A845QZD8</accession>
<evidence type="ECO:0000256" key="1">
    <source>
        <dbReference type="ARBA" id="ARBA00022741"/>
    </source>
</evidence>
<keyword evidence="6" id="KW-0129">CBS domain</keyword>
<dbReference type="Gene3D" id="1.10.10.60">
    <property type="entry name" value="Homeodomain-like"/>
    <property type="match status" value="1"/>
</dbReference>
<keyword evidence="3" id="KW-0805">Transcription regulation</keyword>
<dbReference type="GO" id="GO:0043565">
    <property type="term" value="F:sequence-specific DNA binding"/>
    <property type="evidence" value="ECO:0007669"/>
    <property type="project" value="InterPro"/>
</dbReference>
<dbReference type="OrthoDB" id="9803970at2"/>
<dbReference type="EMBL" id="QXXA01000011">
    <property type="protein sequence ID" value="NBI07314.1"/>
    <property type="molecule type" value="Genomic_DNA"/>
</dbReference>
<dbReference type="SMART" id="SM00091">
    <property type="entry name" value="PAS"/>
    <property type="match status" value="1"/>
</dbReference>
<dbReference type="InterPro" id="IPR046342">
    <property type="entry name" value="CBS_dom_sf"/>
</dbReference>
<evidence type="ECO:0000256" key="2">
    <source>
        <dbReference type="ARBA" id="ARBA00022840"/>
    </source>
</evidence>
<dbReference type="InterPro" id="IPR058031">
    <property type="entry name" value="AAA_lid_NorR"/>
</dbReference>
<reference evidence="10 11" key="1">
    <citation type="submission" date="2018-08" db="EMBL/GenBank/DDBJ databases">
        <title>Murine metabolic-syndrome-specific gut microbial biobank.</title>
        <authorList>
            <person name="Liu C."/>
        </authorList>
    </citation>
    <scope>NUCLEOTIDE SEQUENCE [LARGE SCALE GENOMIC DNA]</scope>
    <source>
        <strain evidence="10 11">583</strain>
    </source>
</reference>
<dbReference type="Pfam" id="PF02954">
    <property type="entry name" value="HTH_8"/>
    <property type="match status" value="1"/>
</dbReference>
<dbReference type="PROSITE" id="PS00676">
    <property type="entry name" value="SIGMA54_INTERACT_2"/>
    <property type="match status" value="1"/>
</dbReference>
<dbReference type="InterPro" id="IPR002078">
    <property type="entry name" value="Sigma_54_int"/>
</dbReference>
<dbReference type="PANTHER" id="PTHR32071">
    <property type="entry name" value="TRANSCRIPTIONAL REGULATORY PROTEIN"/>
    <property type="match status" value="1"/>
</dbReference>